<dbReference type="Pfam" id="PF00120">
    <property type="entry name" value="Gln-synt_C"/>
    <property type="match status" value="1"/>
</dbReference>
<dbReference type="PANTHER" id="PTHR43785">
    <property type="entry name" value="GAMMA-GLUTAMYLPUTRESCINE SYNTHETASE"/>
    <property type="match status" value="1"/>
</dbReference>
<sequence length="449" mass="49556">MSSPLSAVSLEMRLAGVPDIECVTPDLNGIPRGKVMTVDGFLQGRRLQMARGVLLQAVMGGYPEARFYGNEDGDLVLRAVPEQVHGLPWAETPRALAICDAVELDGQLSGLSSRSLLQEVVERYAARNWQPIVATELEFFLFEPHADVNQPFQPPVGLDGRRDAGNAAFSVTSNSGLRPFFEELKACMAALGIPRDTFMHEMGVSQFEINFVHGDPLLIADQTFLFKHMLHEVALKHGLIAVCMAKPLARVPGCSMHIHQSVVEKAHGRNIFTDPRNEEPTFSFGHYIGGLQHCLGDMTLLMAPYINSYQRFCHTYASPNNLCWSHDNRSAGLRVPASGPMDRRVENRLPGADANPYLAIAASLAAGLHGIENEIEATAAFQGEFEAPDELTLPGTLHEALQRLRRSSLVKELFSSEFVDGYIASKALELEDFMNEITPWERRFLGAFV</sequence>
<feature type="domain" description="GS catalytic" evidence="4">
    <location>
        <begin position="113"/>
        <end position="449"/>
    </location>
</feature>
<dbReference type="InterPro" id="IPR036651">
    <property type="entry name" value="Gln_synt_N_sf"/>
</dbReference>
<dbReference type="GO" id="GO:0006542">
    <property type="term" value="P:glutamine biosynthetic process"/>
    <property type="evidence" value="ECO:0007669"/>
    <property type="project" value="InterPro"/>
</dbReference>
<dbReference type="Proteomes" id="UP000344571">
    <property type="component" value="Chromosome"/>
</dbReference>
<gene>
    <name evidence="5" type="ORF">CO192_07280</name>
    <name evidence="6" type="ORF">EAO82_04125</name>
</gene>
<reference evidence="5 7" key="1">
    <citation type="submission" date="2017-09" db="EMBL/GenBank/DDBJ databases">
        <title>Bacterial and phytoplankton interrelationship in Kongsfjorden, an Arctic fjord.</title>
        <authorList>
            <person name="Sinha R."/>
            <person name="Krishnan K."/>
        </authorList>
    </citation>
    <scope>NUCLEOTIDE SEQUENCE [LARGE SCALE GENOMIC DNA]</scope>
    <source>
        <strain evidence="5 7">58</strain>
    </source>
</reference>
<accession>A0AA91Z6L0</accession>
<dbReference type="GO" id="GO:0004356">
    <property type="term" value="F:glutamine synthetase activity"/>
    <property type="evidence" value="ECO:0007669"/>
    <property type="project" value="InterPro"/>
</dbReference>
<dbReference type="Gene3D" id="3.10.20.70">
    <property type="entry name" value="Glutamine synthetase, N-terminal domain"/>
    <property type="match status" value="1"/>
</dbReference>
<evidence type="ECO:0000313" key="8">
    <source>
        <dbReference type="Proteomes" id="UP000344571"/>
    </source>
</evidence>
<dbReference type="SMART" id="SM01230">
    <property type="entry name" value="Gln-synt_C"/>
    <property type="match status" value="1"/>
</dbReference>
<dbReference type="InterPro" id="IPR008146">
    <property type="entry name" value="Gln_synth_cat_dom"/>
</dbReference>
<name>A0AA91Z6L0_9GAMM</name>
<keyword evidence="8" id="KW-1185">Reference proteome</keyword>
<dbReference type="EMBL" id="NWMT01000073">
    <property type="protein sequence ID" value="PCD00039.1"/>
    <property type="molecule type" value="Genomic_DNA"/>
</dbReference>
<dbReference type="InterPro" id="IPR014746">
    <property type="entry name" value="Gln_synth/guanido_kin_cat_dom"/>
</dbReference>
<comment type="similarity">
    <text evidence="2 3">Belongs to the glutamine synthetase family.</text>
</comment>
<reference evidence="6 8" key="2">
    <citation type="submission" date="2018-10" db="EMBL/GenBank/DDBJ databases">
        <title>Complete genome sequence of Pseudomonas pelagia strain Kongs-67.</title>
        <authorList>
            <person name="Sinha R.K."/>
            <person name="Krishnan K."/>
        </authorList>
    </citation>
    <scope>NUCLEOTIDE SEQUENCE [LARGE SCALE GENOMIC DNA]</scope>
    <source>
        <strain evidence="6 8">Kongs-67</strain>
    </source>
</reference>
<dbReference type="AlphaFoldDB" id="A0AA91Z6L0"/>
<dbReference type="EMBL" id="CP033116">
    <property type="protein sequence ID" value="QFY55629.1"/>
    <property type="molecule type" value="Genomic_DNA"/>
</dbReference>
<evidence type="ECO:0000256" key="1">
    <source>
        <dbReference type="ARBA" id="ARBA00022598"/>
    </source>
</evidence>
<proteinExistence type="inferred from homology"/>
<dbReference type="RefSeq" id="WP_096345958.1">
    <property type="nucleotide sequence ID" value="NZ_CP033116.1"/>
</dbReference>
<evidence type="ECO:0000313" key="6">
    <source>
        <dbReference type="EMBL" id="QFY55629.1"/>
    </source>
</evidence>
<evidence type="ECO:0000259" key="4">
    <source>
        <dbReference type="PROSITE" id="PS51987"/>
    </source>
</evidence>
<dbReference type="SUPFAM" id="SSF55931">
    <property type="entry name" value="Glutamine synthetase/guanido kinase"/>
    <property type="match status" value="1"/>
</dbReference>
<dbReference type="GO" id="GO:0006598">
    <property type="term" value="P:polyamine catabolic process"/>
    <property type="evidence" value="ECO:0007669"/>
    <property type="project" value="TreeGrafter"/>
</dbReference>
<dbReference type="SUPFAM" id="SSF54368">
    <property type="entry name" value="Glutamine synthetase, N-terminal domain"/>
    <property type="match status" value="1"/>
</dbReference>
<evidence type="ECO:0000313" key="7">
    <source>
        <dbReference type="Proteomes" id="UP000243750"/>
    </source>
</evidence>
<evidence type="ECO:0000313" key="5">
    <source>
        <dbReference type="EMBL" id="PCD00039.1"/>
    </source>
</evidence>
<protein>
    <submittedName>
        <fullName evidence="5">Glutamine synthetase</fullName>
    </submittedName>
</protein>
<dbReference type="Proteomes" id="UP000243750">
    <property type="component" value="Unassembled WGS sequence"/>
</dbReference>
<evidence type="ECO:0000256" key="2">
    <source>
        <dbReference type="PROSITE-ProRule" id="PRU01331"/>
    </source>
</evidence>
<evidence type="ECO:0000256" key="3">
    <source>
        <dbReference type="RuleBase" id="RU000384"/>
    </source>
</evidence>
<organism evidence="5 7">
    <name type="scientific">Halopseudomonas pelagia</name>
    <dbReference type="NCBI Taxonomy" id="553151"/>
    <lineage>
        <taxon>Bacteria</taxon>
        <taxon>Pseudomonadati</taxon>
        <taxon>Pseudomonadota</taxon>
        <taxon>Gammaproteobacteria</taxon>
        <taxon>Pseudomonadales</taxon>
        <taxon>Pseudomonadaceae</taxon>
        <taxon>Halopseudomonas</taxon>
    </lineage>
</organism>
<keyword evidence="1" id="KW-0436">Ligase</keyword>
<dbReference type="Gene3D" id="3.30.590.10">
    <property type="entry name" value="Glutamine synthetase/guanido kinase, catalytic domain"/>
    <property type="match status" value="1"/>
</dbReference>
<dbReference type="PANTHER" id="PTHR43785:SF3">
    <property type="entry name" value="GS CATALYTIC DOMAIN-CONTAINING PROTEIN"/>
    <property type="match status" value="1"/>
</dbReference>
<dbReference type="PROSITE" id="PS51987">
    <property type="entry name" value="GS_CATALYTIC"/>
    <property type="match status" value="1"/>
</dbReference>